<gene>
    <name evidence="8" type="primary">corA</name>
    <name evidence="9" type="ORF">A6A03_04020</name>
</gene>
<dbReference type="CDD" id="cd12822">
    <property type="entry name" value="TmCorA-like"/>
    <property type="match status" value="1"/>
</dbReference>
<evidence type="ECO:0000256" key="6">
    <source>
        <dbReference type="ARBA" id="ARBA00022989"/>
    </source>
</evidence>
<proteinExistence type="inferred from homology"/>
<keyword evidence="6 8" id="KW-1133">Transmembrane helix</keyword>
<evidence type="ECO:0000256" key="8">
    <source>
        <dbReference type="RuleBase" id="RU362010"/>
    </source>
</evidence>
<dbReference type="Pfam" id="PF01544">
    <property type="entry name" value="CorA"/>
    <property type="match status" value="1"/>
</dbReference>
<dbReference type="GO" id="GO:0005886">
    <property type="term" value="C:plasma membrane"/>
    <property type="evidence" value="ECO:0007669"/>
    <property type="project" value="UniProtKB-SubCell"/>
</dbReference>
<dbReference type="InterPro" id="IPR002523">
    <property type="entry name" value="MgTranspt_CorA/ZnTranspt_ZntB"/>
</dbReference>
<keyword evidence="7 8" id="KW-0472">Membrane</keyword>
<organism evidence="9 10">
    <name type="scientific">Chloroflexus islandicus</name>
    <dbReference type="NCBI Taxonomy" id="1707952"/>
    <lineage>
        <taxon>Bacteria</taxon>
        <taxon>Bacillati</taxon>
        <taxon>Chloroflexota</taxon>
        <taxon>Chloroflexia</taxon>
        <taxon>Chloroflexales</taxon>
        <taxon>Chloroflexineae</taxon>
        <taxon>Chloroflexaceae</taxon>
        <taxon>Chloroflexus</taxon>
    </lineage>
</organism>
<reference evidence="9 10" key="1">
    <citation type="submission" date="2016-04" db="EMBL/GenBank/DDBJ databases">
        <title>Chloroflexus islandicus sp. nov., a thermophilic filamentous anoxygenic phototrophic bacterium from geyser Strokkur (Iceland).</title>
        <authorList>
            <person name="Gaisin V.A."/>
            <person name="Kalashnikov A.M."/>
            <person name="Sukhacheva M.V."/>
            <person name="Grouzdev D.S."/>
            <person name="Ivanov T.M."/>
            <person name="Kuznetsov B."/>
            <person name="Gorlenko V.M."/>
        </authorList>
    </citation>
    <scope>NUCLEOTIDE SEQUENCE [LARGE SCALE GENOMIC DNA]</scope>
    <source>
        <strain evidence="10">isl-2</strain>
    </source>
</reference>
<dbReference type="GO" id="GO:0015087">
    <property type="term" value="F:cobalt ion transmembrane transporter activity"/>
    <property type="evidence" value="ECO:0007669"/>
    <property type="project" value="UniProtKB-UniRule"/>
</dbReference>
<dbReference type="EMBL" id="LWQS01000082">
    <property type="protein sequence ID" value="OAN42891.1"/>
    <property type="molecule type" value="Genomic_DNA"/>
</dbReference>
<dbReference type="RefSeq" id="WP_066790432.1">
    <property type="nucleotide sequence ID" value="NZ_LWQS01000082.1"/>
</dbReference>
<keyword evidence="8" id="KW-0460">Magnesium</keyword>
<accession>A0A178M3S1</accession>
<dbReference type="PANTHER" id="PTHR46494">
    <property type="entry name" value="CORA FAMILY METAL ION TRANSPORTER (EUROFUNG)"/>
    <property type="match status" value="1"/>
</dbReference>
<feature type="transmembrane region" description="Helical" evidence="8">
    <location>
        <begin position="263"/>
        <end position="283"/>
    </location>
</feature>
<keyword evidence="3 8" id="KW-0813">Transport</keyword>
<dbReference type="InterPro" id="IPR045863">
    <property type="entry name" value="CorA_TM1_TM2"/>
</dbReference>
<name>A0A178M3S1_9CHLR</name>
<dbReference type="FunFam" id="1.20.58.340:FF:000012">
    <property type="entry name" value="Magnesium transport protein CorA"/>
    <property type="match status" value="1"/>
</dbReference>
<evidence type="ECO:0000256" key="7">
    <source>
        <dbReference type="ARBA" id="ARBA00023136"/>
    </source>
</evidence>
<evidence type="ECO:0000256" key="3">
    <source>
        <dbReference type="ARBA" id="ARBA00022448"/>
    </source>
</evidence>
<protein>
    <recommendedName>
        <fullName evidence="8">Magnesium transport protein CorA</fullName>
    </recommendedName>
</protein>
<dbReference type="GO" id="GO:0050897">
    <property type="term" value="F:cobalt ion binding"/>
    <property type="evidence" value="ECO:0007669"/>
    <property type="project" value="TreeGrafter"/>
</dbReference>
<evidence type="ECO:0000313" key="9">
    <source>
        <dbReference type="EMBL" id="OAN42891.1"/>
    </source>
</evidence>
<evidence type="ECO:0000256" key="4">
    <source>
        <dbReference type="ARBA" id="ARBA00022475"/>
    </source>
</evidence>
<dbReference type="Gene3D" id="3.30.460.20">
    <property type="entry name" value="CorA soluble domain-like"/>
    <property type="match status" value="1"/>
</dbReference>
<evidence type="ECO:0000313" key="10">
    <source>
        <dbReference type="Proteomes" id="UP000078287"/>
    </source>
</evidence>
<feature type="transmembrane region" description="Helical" evidence="8">
    <location>
        <begin position="295"/>
        <end position="315"/>
    </location>
</feature>
<keyword evidence="5 8" id="KW-0812">Transmembrane</keyword>
<keyword evidence="4 8" id="KW-1003">Cell membrane</keyword>
<dbReference type="GO" id="GO:0015095">
    <property type="term" value="F:magnesium ion transmembrane transporter activity"/>
    <property type="evidence" value="ECO:0007669"/>
    <property type="project" value="UniProtKB-UniRule"/>
</dbReference>
<dbReference type="SUPFAM" id="SSF144083">
    <property type="entry name" value="Magnesium transport protein CorA, transmembrane region"/>
    <property type="match status" value="1"/>
</dbReference>
<comment type="caution">
    <text evidence="9">The sequence shown here is derived from an EMBL/GenBank/DDBJ whole genome shotgun (WGS) entry which is preliminary data.</text>
</comment>
<keyword evidence="8" id="KW-0406">Ion transport</keyword>
<dbReference type="InterPro" id="IPR045861">
    <property type="entry name" value="CorA_cytoplasmic_dom"/>
</dbReference>
<evidence type="ECO:0000256" key="1">
    <source>
        <dbReference type="ARBA" id="ARBA00004651"/>
    </source>
</evidence>
<comment type="similarity">
    <text evidence="2 8">Belongs to the CorA metal ion transporter (MIT) (TC 1.A.35) family.</text>
</comment>
<dbReference type="NCBIfam" id="TIGR00383">
    <property type="entry name" value="corA"/>
    <property type="match status" value="1"/>
</dbReference>
<keyword evidence="10" id="KW-1185">Reference proteome</keyword>
<dbReference type="PANTHER" id="PTHR46494:SF1">
    <property type="entry name" value="CORA FAMILY METAL ION TRANSPORTER (EUROFUNG)"/>
    <property type="match status" value="1"/>
</dbReference>
<dbReference type="SUPFAM" id="SSF143865">
    <property type="entry name" value="CorA soluble domain-like"/>
    <property type="match status" value="1"/>
</dbReference>
<comment type="function">
    <text evidence="8">Mediates influx of magnesium ions.</text>
</comment>
<dbReference type="InterPro" id="IPR004488">
    <property type="entry name" value="Mg/Co-transport_prot_CorA"/>
</dbReference>
<dbReference type="GO" id="GO:0000287">
    <property type="term" value="F:magnesium ion binding"/>
    <property type="evidence" value="ECO:0007669"/>
    <property type="project" value="TreeGrafter"/>
</dbReference>
<dbReference type="AlphaFoldDB" id="A0A178M3S1"/>
<dbReference type="OrthoDB" id="9803416at2"/>
<comment type="subcellular location">
    <subcellularLocation>
        <location evidence="1">Cell membrane</location>
        <topology evidence="1">Multi-pass membrane protein</topology>
    </subcellularLocation>
    <subcellularLocation>
        <location evidence="8">Membrane</location>
        <topology evidence="8">Multi-pass membrane protein</topology>
    </subcellularLocation>
</comment>
<dbReference type="Gene3D" id="1.20.58.340">
    <property type="entry name" value="Magnesium transport protein CorA, transmembrane region"/>
    <property type="match status" value="2"/>
</dbReference>
<dbReference type="Proteomes" id="UP000078287">
    <property type="component" value="Unassembled WGS sequence"/>
</dbReference>
<evidence type="ECO:0000256" key="5">
    <source>
        <dbReference type="ARBA" id="ARBA00022692"/>
    </source>
</evidence>
<sequence>MVSLNVFHRQSVQPVADLDQISDLLLQPRTLIWLDLERPSPADIALLREEFGFHPLAIEDALQEHERPKIETYPGYYLIIFYSVEYDADARELRFLPITLFVGANYLVSIRPGSVRHVQQTLARWQTNSHVPGYQVSSVLYALIDAIVDDYFVVLDQIGEQIDEVEAAIFQRGRQEVASEIFTLKKDLLFFRRIVAPERDVLNVLLRQEVRIFQPRELAYVRDVYDHLVRVTESIDLYRDLLSSALDSYLSLQGNQLNQLVKVLTLWSIILMACSLVAGIYGMNFVLMPELEQPWGYPFALGLMATIALSLAIYFKRRKWW</sequence>
<dbReference type="STRING" id="1707952.A6A03_04020"/>
<evidence type="ECO:0000256" key="2">
    <source>
        <dbReference type="ARBA" id="ARBA00009765"/>
    </source>
</evidence>